<dbReference type="Pfam" id="PF15091">
    <property type="entry name" value="DUF4554"/>
    <property type="match status" value="2"/>
</dbReference>
<dbReference type="PANTHER" id="PTHR14652:SF2">
    <property type="entry name" value="TYPE 2 DNA TOPOISOMERASE 6 SUBUNIT B-LIKE"/>
    <property type="match status" value="1"/>
</dbReference>
<sequence>MATKLKQVIRLLMVLIRSNRGKSRAVAKGGLLVLLSTQRTPQTYTVAAAGPWCSKVAKKNIKKEAADRLSSFVSLCICPYPEELCKFSDNFGPLRFAHSFLVEQDCQELEIKRFLHRFSLVHAQITVIFKVRNKEQTHQQVFSVKSTYSMVGRSIAMDSTAFGQTPFSARSLPSCSRMHPVLGETLPLLVSSEAVEAELCGEVSIATMAVLGPCMKHPSGVPLMRGESELQLSFLQSLADSLPWGKLGLPQVRCSQTHTAHGSLCAEVEFSIDNDHSEEPECSRAVSQDVKLEQSRPVDQTLTMFLFILHNDPFNPQLSDLITSEETLETYLDKVLWYNGEKVRSALQSLLENTLKKYLKRNKSSETFQSAMSVILSSVNSIVSGSSSVEFRSACLNSMKVQNTHDMSISLHQTLQRVINGRFTSRPRCTAEKAEEEAVSEQNNTETCEEGLPGKRAHRDQEQSPLLSKRQCPETRARDSEASANSLWETLPSPITSLFCAPLSEGLGEENCLAGSSSGPLYTN</sequence>
<organism evidence="2 3">
    <name type="scientific">Ameiurus melas</name>
    <name type="common">Black bullhead</name>
    <name type="synonym">Silurus melas</name>
    <dbReference type="NCBI Taxonomy" id="219545"/>
    <lineage>
        <taxon>Eukaryota</taxon>
        <taxon>Metazoa</taxon>
        <taxon>Chordata</taxon>
        <taxon>Craniata</taxon>
        <taxon>Vertebrata</taxon>
        <taxon>Euteleostomi</taxon>
        <taxon>Actinopterygii</taxon>
        <taxon>Neopterygii</taxon>
        <taxon>Teleostei</taxon>
        <taxon>Ostariophysi</taxon>
        <taxon>Siluriformes</taxon>
        <taxon>Ictaluridae</taxon>
        <taxon>Ameiurus</taxon>
    </lineage>
</organism>
<evidence type="ECO:0008006" key="4">
    <source>
        <dbReference type="Google" id="ProtNLM"/>
    </source>
</evidence>
<reference evidence="2 3" key="1">
    <citation type="submission" date="2020-02" db="EMBL/GenBank/DDBJ databases">
        <title>A chromosome-scale genome assembly of the black bullhead catfish (Ameiurus melas).</title>
        <authorList>
            <person name="Wen M."/>
            <person name="Zham M."/>
            <person name="Cabau C."/>
            <person name="Klopp C."/>
            <person name="Donnadieu C."/>
            <person name="Roques C."/>
            <person name="Bouchez O."/>
            <person name="Lampietro C."/>
            <person name="Jouanno E."/>
            <person name="Herpin A."/>
            <person name="Louis A."/>
            <person name="Berthelot C."/>
            <person name="Parey E."/>
            <person name="Roest-Crollius H."/>
            <person name="Braasch I."/>
            <person name="Postlethwait J."/>
            <person name="Robinson-Rechavi M."/>
            <person name="Echchiki A."/>
            <person name="Begum T."/>
            <person name="Montfort J."/>
            <person name="Schartl M."/>
            <person name="Bobe J."/>
            <person name="Guiguen Y."/>
        </authorList>
    </citation>
    <scope>NUCLEOTIDE SEQUENCE [LARGE SCALE GENOMIC DNA]</scope>
    <source>
        <strain evidence="2">M_S1</strain>
        <tissue evidence="2">Blood</tissue>
    </source>
</reference>
<name>A0A7J6BBU0_AMEME</name>
<proteinExistence type="predicted"/>
<accession>A0A7J6BBU0</accession>
<dbReference type="InterPro" id="IPR028040">
    <property type="entry name" value="TopoVIB-like"/>
</dbReference>
<evidence type="ECO:0000313" key="2">
    <source>
        <dbReference type="EMBL" id="KAF4091198.1"/>
    </source>
</evidence>
<dbReference type="Proteomes" id="UP000593565">
    <property type="component" value="Unassembled WGS sequence"/>
</dbReference>
<dbReference type="PANTHER" id="PTHR14652">
    <property type="entry name" value="TYPE 2 DNA TOPOISOMERASE 6 SUBUNIT B-LIKE"/>
    <property type="match status" value="1"/>
</dbReference>
<comment type="caution">
    <text evidence="2">The sequence shown here is derived from an EMBL/GenBank/DDBJ whole genome shotgun (WGS) entry which is preliminary data.</text>
</comment>
<protein>
    <recommendedName>
        <fullName evidence="4">Type 2 DNA topoisomerase 6 subunit B-like</fullName>
    </recommendedName>
</protein>
<dbReference type="AlphaFoldDB" id="A0A7J6BBU0"/>
<evidence type="ECO:0000313" key="3">
    <source>
        <dbReference type="Proteomes" id="UP000593565"/>
    </source>
</evidence>
<evidence type="ECO:0000256" key="1">
    <source>
        <dbReference type="SAM" id="MobiDB-lite"/>
    </source>
</evidence>
<feature type="region of interest" description="Disordered" evidence="1">
    <location>
        <begin position="434"/>
        <end position="488"/>
    </location>
</feature>
<dbReference type="EMBL" id="JAAGNN010000003">
    <property type="protein sequence ID" value="KAF4091198.1"/>
    <property type="molecule type" value="Genomic_DNA"/>
</dbReference>
<feature type="compositionally biased region" description="Basic and acidic residues" evidence="1">
    <location>
        <begin position="471"/>
        <end position="481"/>
    </location>
</feature>
<gene>
    <name evidence="2" type="ORF">AMELA_G00034340</name>
</gene>
<keyword evidence="3" id="KW-1185">Reference proteome</keyword>
<dbReference type="GO" id="GO:0042138">
    <property type="term" value="P:meiotic DNA double-strand break formation"/>
    <property type="evidence" value="ECO:0007669"/>
    <property type="project" value="InterPro"/>
</dbReference>